<dbReference type="Gene3D" id="2.60.40.10">
    <property type="entry name" value="Immunoglobulins"/>
    <property type="match status" value="2"/>
</dbReference>
<gene>
    <name evidence="16" type="primary">LOC110988931</name>
</gene>
<dbReference type="PROSITE" id="PS00022">
    <property type="entry name" value="EGF_1"/>
    <property type="match status" value="1"/>
</dbReference>
<dbReference type="CDD" id="cd00054">
    <property type="entry name" value="EGF_CA"/>
    <property type="match status" value="1"/>
</dbReference>
<dbReference type="FunFam" id="2.10.25.10:FF:000095">
    <property type="entry name" value="Notch, isoform B"/>
    <property type="match status" value="1"/>
</dbReference>
<dbReference type="InterPro" id="IPR013162">
    <property type="entry name" value="CD80_C2-set"/>
</dbReference>
<keyword evidence="3 12" id="KW-0812">Transmembrane</keyword>
<proteinExistence type="predicted"/>
<keyword evidence="15" id="KW-1185">Reference proteome</keyword>
<evidence type="ECO:0000256" key="2">
    <source>
        <dbReference type="ARBA" id="ARBA00022536"/>
    </source>
</evidence>
<keyword evidence="6 12" id="KW-0472">Membrane</keyword>
<dbReference type="InterPro" id="IPR013106">
    <property type="entry name" value="Ig_V-set"/>
</dbReference>
<evidence type="ECO:0000256" key="10">
    <source>
        <dbReference type="PROSITE-ProRule" id="PRU00076"/>
    </source>
</evidence>
<protein>
    <submittedName>
        <fullName evidence="16">Uncharacterized protein LOC110988931 isoform X1</fullName>
    </submittedName>
</protein>
<sequence>MVWPNSSKRVYPSLGLVGLFSAVLVMLSSAALDVGDRSQWADENTTISISCTPSEAISFLRWYETTLGGELSSATQIVQLFTLDGTVTWSAGVDQSHFQFDSGSADYPLTVKSVTLEDEGSYWCEVELDSGNPNEQEDVELQIRKIPTVVELMHIDTGANYSNGENVSIIAGENRFSCAVPGIKPAAKFIWELDSKDLNTFDERNVTSSEDPRLVDSSSTLTVTVEADSTLKCSAQNKQDGTTAADVTLTVTLKLKPDPCKINPCQNGGTCRDVNGEPECKCPDGFTGVTCGGRASTTPESTSESSTTIGGPGPSAPTEVSTTRSSTTMVSTSTDPLTTGATTWMATGGTDQRNTRSTALLVSTSTGPEASDSTPIFTSTPTLIVTTNDVDRGGSTDGLTTGQIVGICVGAVALAAILLVLTLCILCRESLSTQCSCLQCKSSVNPEKEGGTTDKEALELNGGSTSNKEKA</sequence>
<dbReference type="InterPro" id="IPR001881">
    <property type="entry name" value="EGF-like_Ca-bd_dom"/>
</dbReference>
<dbReference type="PROSITE" id="PS50835">
    <property type="entry name" value="IG_LIKE"/>
    <property type="match status" value="2"/>
</dbReference>
<feature type="region of interest" description="Disordered" evidence="11">
    <location>
        <begin position="293"/>
        <end position="351"/>
    </location>
</feature>
<feature type="domain" description="Ig-like" evidence="14">
    <location>
        <begin position="147"/>
        <end position="250"/>
    </location>
</feature>
<organism evidence="15 16">
    <name type="scientific">Acanthaster planci</name>
    <name type="common">Crown-of-thorns starfish</name>
    <dbReference type="NCBI Taxonomy" id="133434"/>
    <lineage>
        <taxon>Eukaryota</taxon>
        <taxon>Metazoa</taxon>
        <taxon>Echinodermata</taxon>
        <taxon>Eleutherozoa</taxon>
        <taxon>Asterozoa</taxon>
        <taxon>Asteroidea</taxon>
        <taxon>Valvatacea</taxon>
        <taxon>Valvatida</taxon>
        <taxon>Acanthasteridae</taxon>
        <taxon>Acanthaster</taxon>
    </lineage>
</organism>
<feature type="region of interest" description="Disordered" evidence="11">
    <location>
        <begin position="444"/>
        <end position="471"/>
    </location>
</feature>
<dbReference type="InterPro" id="IPR036179">
    <property type="entry name" value="Ig-like_dom_sf"/>
</dbReference>
<dbReference type="InterPro" id="IPR007110">
    <property type="entry name" value="Ig-like_dom"/>
</dbReference>
<evidence type="ECO:0000256" key="7">
    <source>
        <dbReference type="ARBA" id="ARBA00023157"/>
    </source>
</evidence>
<accession>A0A8B7ZSQ0</accession>
<dbReference type="PROSITE" id="PS01186">
    <property type="entry name" value="EGF_2"/>
    <property type="match status" value="1"/>
</dbReference>
<evidence type="ECO:0000256" key="12">
    <source>
        <dbReference type="SAM" id="Phobius"/>
    </source>
</evidence>
<dbReference type="SMART" id="SM00181">
    <property type="entry name" value="EGF"/>
    <property type="match status" value="1"/>
</dbReference>
<dbReference type="GO" id="GO:0005509">
    <property type="term" value="F:calcium ion binding"/>
    <property type="evidence" value="ECO:0007669"/>
    <property type="project" value="InterPro"/>
</dbReference>
<evidence type="ECO:0000256" key="5">
    <source>
        <dbReference type="ARBA" id="ARBA00022989"/>
    </source>
</evidence>
<dbReference type="SUPFAM" id="SSF48726">
    <property type="entry name" value="Immunoglobulin"/>
    <property type="match status" value="2"/>
</dbReference>
<keyword evidence="9" id="KW-0393">Immunoglobulin domain</keyword>
<dbReference type="OrthoDB" id="8825892at2759"/>
<evidence type="ECO:0000259" key="14">
    <source>
        <dbReference type="PROSITE" id="PS50835"/>
    </source>
</evidence>
<reference evidence="16" key="1">
    <citation type="submission" date="2025-08" db="UniProtKB">
        <authorList>
            <consortium name="RefSeq"/>
        </authorList>
    </citation>
    <scope>IDENTIFICATION</scope>
</reference>
<evidence type="ECO:0000256" key="1">
    <source>
        <dbReference type="ARBA" id="ARBA00004479"/>
    </source>
</evidence>
<dbReference type="GO" id="GO:0050839">
    <property type="term" value="F:cell adhesion molecule binding"/>
    <property type="evidence" value="ECO:0007669"/>
    <property type="project" value="TreeGrafter"/>
</dbReference>
<dbReference type="PANTHER" id="PTHR11640">
    <property type="entry name" value="NEPHRIN"/>
    <property type="match status" value="1"/>
</dbReference>
<name>A0A8B7ZSQ0_ACAPL</name>
<dbReference type="Gene3D" id="2.10.25.10">
    <property type="entry name" value="Laminin"/>
    <property type="match status" value="1"/>
</dbReference>
<evidence type="ECO:0000256" key="6">
    <source>
        <dbReference type="ARBA" id="ARBA00023136"/>
    </source>
</evidence>
<dbReference type="InterPro" id="IPR051275">
    <property type="entry name" value="Cell_adhesion_signaling"/>
</dbReference>
<dbReference type="Pfam" id="PF07686">
    <property type="entry name" value="V-set"/>
    <property type="match status" value="1"/>
</dbReference>
<evidence type="ECO:0000256" key="8">
    <source>
        <dbReference type="ARBA" id="ARBA00023180"/>
    </source>
</evidence>
<evidence type="ECO:0000256" key="4">
    <source>
        <dbReference type="ARBA" id="ARBA00022737"/>
    </source>
</evidence>
<keyword evidence="4" id="KW-0677">Repeat</keyword>
<dbReference type="InterPro" id="IPR013783">
    <property type="entry name" value="Ig-like_fold"/>
</dbReference>
<keyword evidence="8" id="KW-0325">Glycoprotein</keyword>
<evidence type="ECO:0000256" key="3">
    <source>
        <dbReference type="ARBA" id="ARBA00022692"/>
    </source>
</evidence>
<dbReference type="PANTHER" id="PTHR11640:SF31">
    <property type="entry name" value="IRREGULAR CHIASM C-ROUGHEST PROTEIN-RELATED"/>
    <property type="match status" value="1"/>
</dbReference>
<dbReference type="Pfam" id="PF00008">
    <property type="entry name" value="EGF"/>
    <property type="match status" value="1"/>
</dbReference>
<evidence type="ECO:0000259" key="13">
    <source>
        <dbReference type="PROSITE" id="PS50026"/>
    </source>
</evidence>
<comment type="caution">
    <text evidence="10">Lacks conserved residue(s) required for the propagation of feature annotation.</text>
</comment>
<dbReference type="InterPro" id="IPR000742">
    <property type="entry name" value="EGF"/>
</dbReference>
<dbReference type="GO" id="GO:0005911">
    <property type="term" value="C:cell-cell junction"/>
    <property type="evidence" value="ECO:0007669"/>
    <property type="project" value="TreeGrafter"/>
</dbReference>
<dbReference type="KEGG" id="aplc:110988931"/>
<dbReference type="InterPro" id="IPR003599">
    <property type="entry name" value="Ig_sub"/>
</dbReference>
<dbReference type="SUPFAM" id="SSF57196">
    <property type="entry name" value="EGF/Laminin"/>
    <property type="match status" value="1"/>
</dbReference>
<keyword evidence="5 12" id="KW-1133">Transmembrane helix</keyword>
<feature type="domain" description="EGF-like" evidence="13">
    <location>
        <begin position="256"/>
        <end position="292"/>
    </location>
</feature>
<comment type="subcellular location">
    <subcellularLocation>
        <location evidence="1">Membrane</location>
        <topology evidence="1">Single-pass type I membrane protein</topology>
    </subcellularLocation>
</comment>
<dbReference type="GO" id="GO:0098609">
    <property type="term" value="P:cell-cell adhesion"/>
    <property type="evidence" value="ECO:0007669"/>
    <property type="project" value="TreeGrafter"/>
</dbReference>
<evidence type="ECO:0000313" key="15">
    <source>
        <dbReference type="Proteomes" id="UP000694845"/>
    </source>
</evidence>
<dbReference type="PROSITE" id="PS50026">
    <property type="entry name" value="EGF_3"/>
    <property type="match status" value="1"/>
</dbReference>
<dbReference type="SMART" id="SM00409">
    <property type="entry name" value="IG"/>
    <property type="match status" value="1"/>
</dbReference>
<evidence type="ECO:0000256" key="9">
    <source>
        <dbReference type="ARBA" id="ARBA00023319"/>
    </source>
</evidence>
<evidence type="ECO:0000256" key="11">
    <source>
        <dbReference type="SAM" id="MobiDB-lite"/>
    </source>
</evidence>
<dbReference type="GeneID" id="110988931"/>
<dbReference type="RefSeq" id="XP_022108608.1">
    <property type="nucleotide sequence ID" value="XM_022252916.1"/>
</dbReference>
<feature type="compositionally biased region" description="Low complexity" evidence="11">
    <location>
        <begin position="295"/>
        <end position="309"/>
    </location>
</feature>
<dbReference type="GO" id="GO:0005886">
    <property type="term" value="C:plasma membrane"/>
    <property type="evidence" value="ECO:0007669"/>
    <property type="project" value="TreeGrafter"/>
</dbReference>
<keyword evidence="7 10" id="KW-1015">Disulfide bond</keyword>
<dbReference type="SMART" id="SM00179">
    <property type="entry name" value="EGF_CA"/>
    <property type="match status" value="1"/>
</dbReference>
<feature type="domain" description="Ig-like" evidence="14">
    <location>
        <begin position="12"/>
        <end position="140"/>
    </location>
</feature>
<evidence type="ECO:0000313" key="16">
    <source>
        <dbReference type="RefSeq" id="XP_022108608.1"/>
    </source>
</evidence>
<dbReference type="AlphaFoldDB" id="A0A8B7ZSQ0"/>
<keyword evidence="2 10" id="KW-0245">EGF-like domain</keyword>
<feature type="compositionally biased region" description="Polar residues" evidence="11">
    <location>
        <begin position="462"/>
        <end position="471"/>
    </location>
</feature>
<feature type="disulfide bond" evidence="10">
    <location>
        <begin position="282"/>
        <end position="291"/>
    </location>
</feature>
<feature type="compositionally biased region" description="Basic and acidic residues" evidence="11">
    <location>
        <begin position="446"/>
        <end position="458"/>
    </location>
</feature>
<feature type="transmembrane region" description="Helical" evidence="12">
    <location>
        <begin position="404"/>
        <end position="426"/>
    </location>
</feature>
<dbReference type="Proteomes" id="UP000694845">
    <property type="component" value="Unplaced"/>
</dbReference>
<feature type="compositionally biased region" description="Low complexity" evidence="11">
    <location>
        <begin position="316"/>
        <end position="350"/>
    </location>
</feature>
<dbReference type="Pfam" id="PF08205">
    <property type="entry name" value="C2-set_2"/>
    <property type="match status" value="1"/>
</dbReference>